<comment type="caution">
    <text evidence="2">The sequence shown here is derived from an EMBL/GenBank/DDBJ whole genome shotgun (WGS) entry which is preliminary data.</text>
</comment>
<evidence type="ECO:0000313" key="2">
    <source>
        <dbReference type="EMBL" id="GJT47531.1"/>
    </source>
</evidence>
<keyword evidence="3" id="KW-1185">Reference proteome</keyword>
<evidence type="ECO:0000313" key="3">
    <source>
        <dbReference type="Proteomes" id="UP001151760"/>
    </source>
</evidence>
<organism evidence="2 3">
    <name type="scientific">Tanacetum coccineum</name>
    <dbReference type="NCBI Taxonomy" id="301880"/>
    <lineage>
        <taxon>Eukaryota</taxon>
        <taxon>Viridiplantae</taxon>
        <taxon>Streptophyta</taxon>
        <taxon>Embryophyta</taxon>
        <taxon>Tracheophyta</taxon>
        <taxon>Spermatophyta</taxon>
        <taxon>Magnoliopsida</taxon>
        <taxon>eudicotyledons</taxon>
        <taxon>Gunneridae</taxon>
        <taxon>Pentapetalae</taxon>
        <taxon>asterids</taxon>
        <taxon>campanulids</taxon>
        <taxon>Asterales</taxon>
        <taxon>Asteraceae</taxon>
        <taxon>Asteroideae</taxon>
        <taxon>Anthemideae</taxon>
        <taxon>Anthemidinae</taxon>
        <taxon>Tanacetum</taxon>
    </lineage>
</organism>
<name>A0ABQ5E9J4_9ASTR</name>
<reference evidence="2" key="2">
    <citation type="submission" date="2022-01" db="EMBL/GenBank/DDBJ databases">
        <authorList>
            <person name="Yamashiro T."/>
            <person name="Shiraishi A."/>
            <person name="Satake H."/>
            <person name="Nakayama K."/>
        </authorList>
    </citation>
    <scope>NUCLEOTIDE SEQUENCE</scope>
</reference>
<evidence type="ECO:0000256" key="1">
    <source>
        <dbReference type="SAM" id="MobiDB-lite"/>
    </source>
</evidence>
<dbReference type="Proteomes" id="UP001151760">
    <property type="component" value="Unassembled WGS sequence"/>
</dbReference>
<reference evidence="2" key="1">
    <citation type="journal article" date="2022" name="Int. J. Mol. Sci.">
        <title>Draft Genome of Tanacetum Coccineum: Genomic Comparison of Closely Related Tanacetum-Family Plants.</title>
        <authorList>
            <person name="Yamashiro T."/>
            <person name="Shiraishi A."/>
            <person name="Nakayama K."/>
            <person name="Satake H."/>
        </authorList>
    </citation>
    <scope>NUCLEOTIDE SEQUENCE</scope>
</reference>
<proteinExistence type="predicted"/>
<protein>
    <submittedName>
        <fullName evidence="2">Uncharacterized protein</fullName>
    </submittedName>
</protein>
<sequence>MKQYPFMAFEQSSSKPELQNMTSGQISSGLDLTYDPSTITTQQPTEHELDLLFEAMYDDYIRDQPSAATRTALVAQAPQVLQTPTTSTTIADTTQTPTNSSSQATNIPNTSQDVDKLKPQQQHV</sequence>
<feature type="compositionally biased region" description="Polar residues" evidence="1">
    <location>
        <begin position="10"/>
        <end position="38"/>
    </location>
</feature>
<feature type="region of interest" description="Disordered" evidence="1">
    <location>
        <begin position="1"/>
        <end position="38"/>
    </location>
</feature>
<feature type="compositionally biased region" description="Polar residues" evidence="1">
    <location>
        <begin position="99"/>
        <end position="112"/>
    </location>
</feature>
<feature type="compositionally biased region" description="Low complexity" evidence="1">
    <location>
        <begin position="83"/>
        <end position="98"/>
    </location>
</feature>
<dbReference type="EMBL" id="BQNB010016075">
    <property type="protein sequence ID" value="GJT47531.1"/>
    <property type="molecule type" value="Genomic_DNA"/>
</dbReference>
<feature type="region of interest" description="Disordered" evidence="1">
    <location>
        <begin position="78"/>
        <end position="124"/>
    </location>
</feature>
<gene>
    <name evidence="2" type="ORF">Tco_0956246</name>
</gene>
<accession>A0ABQ5E9J4</accession>